<proteinExistence type="predicted"/>
<reference evidence="2" key="1">
    <citation type="journal article" date="2016" name="Nat. Genet.">
        <title>A high-quality carrot genome assembly provides new insights into carotenoid accumulation and asterid genome evolution.</title>
        <authorList>
            <person name="Iorizzo M."/>
            <person name="Ellison S."/>
            <person name="Senalik D."/>
            <person name="Zeng P."/>
            <person name="Satapoomin P."/>
            <person name="Huang J."/>
            <person name="Bowman M."/>
            <person name="Iovene M."/>
            <person name="Sanseverino W."/>
            <person name="Cavagnaro P."/>
            <person name="Yildiz M."/>
            <person name="Macko-Podgorni A."/>
            <person name="Moranska E."/>
            <person name="Grzebelus E."/>
            <person name="Grzebelus D."/>
            <person name="Ashrafi H."/>
            <person name="Zheng Z."/>
            <person name="Cheng S."/>
            <person name="Spooner D."/>
            <person name="Van Deynze A."/>
            <person name="Simon P."/>
        </authorList>
    </citation>
    <scope>NUCLEOTIDE SEQUENCE</scope>
    <source>
        <tissue evidence="2">Leaf</tissue>
    </source>
</reference>
<keyword evidence="3" id="KW-1185">Reference proteome</keyword>
<accession>A0AAF0WK07</accession>
<reference evidence="2" key="2">
    <citation type="submission" date="2022-03" db="EMBL/GenBank/DDBJ databases">
        <title>Draft title - Genomic analysis of global carrot germplasm unveils the trajectory of domestication and the origin of high carotenoid orange carrot.</title>
        <authorList>
            <person name="Iorizzo M."/>
            <person name="Ellison S."/>
            <person name="Senalik D."/>
            <person name="Macko-Podgorni A."/>
            <person name="Grzebelus D."/>
            <person name="Bostan H."/>
            <person name="Rolling W."/>
            <person name="Curaba J."/>
            <person name="Simon P."/>
        </authorList>
    </citation>
    <scope>NUCLEOTIDE SEQUENCE</scope>
    <source>
        <tissue evidence="2">Leaf</tissue>
    </source>
</reference>
<name>A0AAF0WK07_DAUCS</name>
<feature type="domain" description="Reverse transcriptase zinc-binding" evidence="1">
    <location>
        <begin position="363"/>
        <end position="430"/>
    </location>
</feature>
<dbReference type="PANTHER" id="PTHR33116:SF86">
    <property type="entry name" value="REVERSE TRANSCRIPTASE DOMAIN-CONTAINING PROTEIN"/>
    <property type="match status" value="1"/>
</dbReference>
<dbReference type="Pfam" id="PF13966">
    <property type="entry name" value="zf-RVT"/>
    <property type="match status" value="1"/>
</dbReference>
<protein>
    <recommendedName>
        <fullName evidence="1">Reverse transcriptase zinc-binding domain-containing protein</fullName>
    </recommendedName>
</protein>
<dbReference type="Proteomes" id="UP000077755">
    <property type="component" value="Chromosome 3"/>
</dbReference>
<gene>
    <name evidence="2" type="ORF">DCAR_0310016</name>
</gene>
<dbReference type="AlphaFoldDB" id="A0AAF0WK07"/>
<dbReference type="PANTHER" id="PTHR33116">
    <property type="entry name" value="REVERSE TRANSCRIPTASE ZINC-BINDING DOMAIN-CONTAINING PROTEIN-RELATED-RELATED"/>
    <property type="match status" value="1"/>
</dbReference>
<evidence type="ECO:0000259" key="1">
    <source>
        <dbReference type="Pfam" id="PF13966"/>
    </source>
</evidence>
<dbReference type="InterPro" id="IPR026960">
    <property type="entry name" value="RVT-Znf"/>
</dbReference>
<evidence type="ECO:0000313" key="2">
    <source>
        <dbReference type="EMBL" id="WOG90771.1"/>
    </source>
</evidence>
<sequence length="541" mass="62263">MSPYIYILCAEGLSSIIKRNEEAGLIHGCSVARGAPAISHLLFADDCYFFFKAIESEARVMKNIIKRYEELSGQAINFQKSTITFSPNTSQVNREAICGILEVSERSTPGKYLGLPMDVGRRKNEVFNFLSDRVRQRLQSWRNTAMSKAGKCILLKTAAQSIPNFWMNLLLIPSEVCKTIQRQMNSFWWGGGNNSKGIRWMSWERLCKVKEAGGLGFKDLRSFNVAMLAKQGWRLLNNENPLVTNILKARYFPNTDFLNAKLGNNPSYMWRSILEAQEVVKQGCRRNIGTGLETSIWKVPWLPNSENGYITTEMPSELEDATVTSLMVTDERKWDEEILTDLFNDRDVQLIKNIPLSAFGRNDSWMWFFDEKGEFTIIFFLWRICRLCLPTAKALIEKRVQIDSRCPWCRMGDEDVNHVLFDCSFARLVWEAVGLKDWIQMVPGEQEMDIFKRLFRTTTQEQSVLVAVLYWRKAQTERQKYKPVVSSSSRQWQKPQAGWVKVNVDAAIFSGIHSIGVGGVIRDDKQWRSQPQALVRAKIFF</sequence>
<evidence type="ECO:0000313" key="3">
    <source>
        <dbReference type="Proteomes" id="UP000077755"/>
    </source>
</evidence>
<dbReference type="EMBL" id="CP093345">
    <property type="protein sequence ID" value="WOG90771.1"/>
    <property type="molecule type" value="Genomic_DNA"/>
</dbReference>
<organism evidence="2 3">
    <name type="scientific">Daucus carota subsp. sativus</name>
    <name type="common">Carrot</name>
    <dbReference type="NCBI Taxonomy" id="79200"/>
    <lineage>
        <taxon>Eukaryota</taxon>
        <taxon>Viridiplantae</taxon>
        <taxon>Streptophyta</taxon>
        <taxon>Embryophyta</taxon>
        <taxon>Tracheophyta</taxon>
        <taxon>Spermatophyta</taxon>
        <taxon>Magnoliopsida</taxon>
        <taxon>eudicotyledons</taxon>
        <taxon>Gunneridae</taxon>
        <taxon>Pentapetalae</taxon>
        <taxon>asterids</taxon>
        <taxon>campanulids</taxon>
        <taxon>Apiales</taxon>
        <taxon>Apiaceae</taxon>
        <taxon>Apioideae</taxon>
        <taxon>Scandiceae</taxon>
        <taxon>Daucinae</taxon>
        <taxon>Daucus</taxon>
        <taxon>Daucus sect. Daucus</taxon>
    </lineage>
</organism>